<keyword evidence="2" id="KW-1185">Reference proteome</keyword>
<sequence length="120" mass="13383">MASLLVLLTLPANGAILCYRCSANSANSTCVTRPRSFPWFQCDGYCQVWHLYSEADSSIYMFERTCSNYCHSGCTQLADMEHRFVGCSYCCNSNFCNSVNTAESKVVSVSYFIAMACLLK</sequence>
<evidence type="ECO:0000313" key="1">
    <source>
        <dbReference type="EMBL" id="CAJ0601652.1"/>
    </source>
</evidence>
<reference evidence="1" key="1">
    <citation type="submission" date="2023-07" db="EMBL/GenBank/DDBJ databases">
        <authorList>
            <consortium name="CYATHOMIX"/>
        </authorList>
    </citation>
    <scope>NUCLEOTIDE SEQUENCE</scope>
    <source>
        <strain evidence="1">N/A</strain>
    </source>
</reference>
<organism evidence="1 2">
    <name type="scientific">Cylicocyclus nassatus</name>
    <name type="common">Nematode worm</name>
    <dbReference type="NCBI Taxonomy" id="53992"/>
    <lineage>
        <taxon>Eukaryota</taxon>
        <taxon>Metazoa</taxon>
        <taxon>Ecdysozoa</taxon>
        <taxon>Nematoda</taxon>
        <taxon>Chromadorea</taxon>
        <taxon>Rhabditida</taxon>
        <taxon>Rhabditina</taxon>
        <taxon>Rhabditomorpha</taxon>
        <taxon>Strongyloidea</taxon>
        <taxon>Strongylidae</taxon>
        <taxon>Cylicocyclus</taxon>
    </lineage>
</organism>
<comment type="caution">
    <text evidence="1">The sequence shown here is derived from an EMBL/GenBank/DDBJ whole genome shotgun (WGS) entry which is preliminary data.</text>
</comment>
<protein>
    <submittedName>
        <fullName evidence="1">Uncharacterized protein</fullName>
    </submittedName>
</protein>
<evidence type="ECO:0000313" key="2">
    <source>
        <dbReference type="Proteomes" id="UP001176961"/>
    </source>
</evidence>
<gene>
    <name evidence="1" type="ORF">CYNAS_LOCUS13635</name>
</gene>
<dbReference type="Proteomes" id="UP001176961">
    <property type="component" value="Unassembled WGS sequence"/>
</dbReference>
<name>A0AA36H0G9_CYLNA</name>
<dbReference type="AlphaFoldDB" id="A0AA36H0G9"/>
<accession>A0AA36H0G9</accession>
<proteinExistence type="predicted"/>
<dbReference type="EMBL" id="CATQJL010000305">
    <property type="protein sequence ID" value="CAJ0601652.1"/>
    <property type="molecule type" value="Genomic_DNA"/>
</dbReference>